<sequence>MLNQSCSVVCKVLLVLLLLFPRFDTIRRAENTILKRSKRLTSPNLDSDTKIAAKYVVSIRSNMPQIRFGDNHYCIGSIVAPTFVLTAAMCTMSSFMVPHETRSIVVIGGTPNRLIHIENTVERRVKKVLVSKNFTKNFRNNIALLKLNKSWPTNNPNIAIVKMPTEAVNYDMEYMVLGWGRMFKGGPLSGNLVHIRVSLLAHELCEKILKIVQPEILCAGNFAEGGDSSPCAGDTGAPMMNNGTLVAIVSDRLGCGSKAMPSLYTDVWYHLEWINNMLQKTAAKATTKYTHCIPLYLLSLISVALKYIY</sequence>
<evidence type="ECO:0000256" key="8">
    <source>
        <dbReference type="ARBA" id="ARBA00023157"/>
    </source>
</evidence>
<accession>A0A6J1MFQ3</accession>
<dbReference type="SMART" id="SM00020">
    <property type="entry name" value="Tryp_SPc"/>
    <property type="match status" value="1"/>
</dbReference>
<organism evidence="13 14">
    <name type="scientific">Drosophila hydei</name>
    <name type="common">Fruit fly</name>
    <dbReference type="NCBI Taxonomy" id="7224"/>
    <lineage>
        <taxon>Eukaryota</taxon>
        <taxon>Metazoa</taxon>
        <taxon>Ecdysozoa</taxon>
        <taxon>Arthropoda</taxon>
        <taxon>Hexapoda</taxon>
        <taxon>Insecta</taxon>
        <taxon>Pterygota</taxon>
        <taxon>Neoptera</taxon>
        <taxon>Endopterygota</taxon>
        <taxon>Diptera</taxon>
        <taxon>Brachycera</taxon>
        <taxon>Muscomorpha</taxon>
        <taxon>Ephydroidea</taxon>
        <taxon>Drosophilidae</taxon>
        <taxon>Drosophila</taxon>
    </lineage>
</organism>
<dbReference type="AlphaFoldDB" id="A0A6J1MFQ3"/>
<dbReference type="PANTHER" id="PTHR24276">
    <property type="entry name" value="POLYSERASE-RELATED"/>
    <property type="match status" value="1"/>
</dbReference>
<dbReference type="GO" id="GO:0004252">
    <property type="term" value="F:serine-type endopeptidase activity"/>
    <property type="evidence" value="ECO:0007669"/>
    <property type="project" value="UniProtKB-EC"/>
</dbReference>
<keyword evidence="6" id="KW-0720">Serine protease</keyword>
<evidence type="ECO:0000313" key="14">
    <source>
        <dbReference type="RefSeq" id="XP_023178217.2"/>
    </source>
</evidence>
<dbReference type="CDD" id="cd00190">
    <property type="entry name" value="Tryp_SPc"/>
    <property type="match status" value="1"/>
</dbReference>
<dbReference type="InterPro" id="IPR001314">
    <property type="entry name" value="Peptidase_S1A"/>
</dbReference>
<keyword evidence="3" id="KW-0645">Protease</keyword>
<evidence type="ECO:0000256" key="6">
    <source>
        <dbReference type="ARBA" id="ARBA00022825"/>
    </source>
</evidence>
<evidence type="ECO:0000256" key="2">
    <source>
        <dbReference type="ARBA" id="ARBA00007664"/>
    </source>
</evidence>
<dbReference type="GeneID" id="111604375"/>
<feature type="chain" id="PRO_5027105300" description="trypsin" evidence="11">
    <location>
        <begin position="26"/>
        <end position="309"/>
    </location>
</feature>
<dbReference type="InterPro" id="IPR009003">
    <property type="entry name" value="Peptidase_S1_PA"/>
</dbReference>
<dbReference type="KEGG" id="dhe:111604375"/>
<dbReference type="GO" id="GO:0005576">
    <property type="term" value="C:extracellular region"/>
    <property type="evidence" value="ECO:0007669"/>
    <property type="project" value="UniProtKB-SubCell"/>
</dbReference>
<evidence type="ECO:0000313" key="13">
    <source>
        <dbReference type="Proteomes" id="UP000504633"/>
    </source>
</evidence>
<feature type="signal peptide" evidence="11">
    <location>
        <begin position="1"/>
        <end position="25"/>
    </location>
</feature>
<evidence type="ECO:0000259" key="12">
    <source>
        <dbReference type="PROSITE" id="PS50240"/>
    </source>
</evidence>
<dbReference type="InterPro" id="IPR050430">
    <property type="entry name" value="Peptidase_S1"/>
</dbReference>
<dbReference type="PROSITE" id="PS50240">
    <property type="entry name" value="TRYPSIN_DOM"/>
    <property type="match status" value="1"/>
</dbReference>
<name>A0A6J1MFQ3_DROHY</name>
<keyword evidence="7" id="KW-0865">Zymogen</keyword>
<evidence type="ECO:0000256" key="3">
    <source>
        <dbReference type="ARBA" id="ARBA00022670"/>
    </source>
</evidence>
<dbReference type="GO" id="GO:0006508">
    <property type="term" value="P:proteolysis"/>
    <property type="evidence" value="ECO:0007669"/>
    <property type="project" value="UniProtKB-KW"/>
</dbReference>
<dbReference type="InterPro" id="IPR001254">
    <property type="entry name" value="Trypsin_dom"/>
</dbReference>
<reference evidence="14" key="1">
    <citation type="submission" date="2025-08" db="UniProtKB">
        <authorList>
            <consortium name="RefSeq"/>
        </authorList>
    </citation>
    <scope>IDENTIFICATION</scope>
    <source>
        <strain evidence="14">15085-1641.00</strain>
        <tissue evidence="14">Whole body</tissue>
    </source>
</reference>
<dbReference type="Pfam" id="PF00089">
    <property type="entry name" value="Trypsin"/>
    <property type="match status" value="1"/>
</dbReference>
<gene>
    <name evidence="14" type="primary">LOC111604375</name>
</gene>
<comment type="subcellular location">
    <subcellularLocation>
        <location evidence="1">Secreted</location>
        <location evidence="1">Extracellular space</location>
    </subcellularLocation>
</comment>
<dbReference type="Gene3D" id="2.40.10.10">
    <property type="entry name" value="Trypsin-like serine proteases"/>
    <property type="match status" value="1"/>
</dbReference>
<dbReference type="RefSeq" id="XP_023178217.2">
    <property type="nucleotide sequence ID" value="XM_023322449.2"/>
</dbReference>
<evidence type="ECO:0000256" key="11">
    <source>
        <dbReference type="SAM" id="SignalP"/>
    </source>
</evidence>
<comment type="similarity">
    <text evidence="2">Belongs to the peptidase S1 family.</text>
</comment>
<dbReference type="EC" id="3.4.21.4" evidence="10"/>
<keyword evidence="13" id="KW-1185">Reference proteome</keyword>
<feature type="domain" description="Peptidase S1" evidence="12">
    <location>
        <begin position="55"/>
        <end position="279"/>
    </location>
</feature>
<evidence type="ECO:0000256" key="5">
    <source>
        <dbReference type="ARBA" id="ARBA00022801"/>
    </source>
</evidence>
<dbReference type="InterPro" id="IPR043504">
    <property type="entry name" value="Peptidase_S1_PA_chymotrypsin"/>
</dbReference>
<dbReference type="OrthoDB" id="10059102at2759"/>
<evidence type="ECO:0000256" key="9">
    <source>
        <dbReference type="ARBA" id="ARBA00036320"/>
    </source>
</evidence>
<dbReference type="SUPFAM" id="SSF50494">
    <property type="entry name" value="Trypsin-like serine proteases"/>
    <property type="match status" value="1"/>
</dbReference>
<keyword evidence="5" id="KW-0378">Hydrolase</keyword>
<proteinExistence type="inferred from homology"/>
<comment type="catalytic activity">
    <reaction evidence="9">
        <text>Preferential cleavage: Arg-|-Xaa, Lys-|-Xaa.</text>
        <dbReference type="EC" id="3.4.21.4"/>
    </reaction>
</comment>
<evidence type="ECO:0000256" key="7">
    <source>
        <dbReference type="ARBA" id="ARBA00023145"/>
    </source>
</evidence>
<dbReference type="PANTHER" id="PTHR24276:SF91">
    <property type="entry name" value="AT26814P-RELATED"/>
    <property type="match status" value="1"/>
</dbReference>
<keyword evidence="4 11" id="KW-0732">Signal</keyword>
<protein>
    <recommendedName>
        <fullName evidence="10">trypsin</fullName>
        <ecNumber evidence="10">3.4.21.4</ecNumber>
    </recommendedName>
</protein>
<evidence type="ECO:0000256" key="4">
    <source>
        <dbReference type="ARBA" id="ARBA00022729"/>
    </source>
</evidence>
<dbReference type="Proteomes" id="UP000504633">
    <property type="component" value="Unplaced"/>
</dbReference>
<keyword evidence="8" id="KW-1015">Disulfide bond</keyword>
<evidence type="ECO:0000256" key="1">
    <source>
        <dbReference type="ARBA" id="ARBA00004239"/>
    </source>
</evidence>
<evidence type="ECO:0000256" key="10">
    <source>
        <dbReference type="ARBA" id="ARBA00038868"/>
    </source>
</evidence>
<dbReference type="PRINTS" id="PR00722">
    <property type="entry name" value="CHYMOTRYPSIN"/>
</dbReference>